<protein>
    <submittedName>
        <fullName evidence="1">Uncharacterized protein</fullName>
    </submittedName>
</protein>
<dbReference type="Proteomes" id="UP000735302">
    <property type="component" value="Unassembled WGS sequence"/>
</dbReference>
<evidence type="ECO:0000313" key="2">
    <source>
        <dbReference type="Proteomes" id="UP000735302"/>
    </source>
</evidence>
<accession>A0AAV4CYC1</accession>
<dbReference type="AlphaFoldDB" id="A0AAV4CYC1"/>
<dbReference type="EMBL" id="BLXT01007141">
    <property type="protein sequence ID" value="GFO36833.1"/>
    <property type="molecule type" value="Genomic_DNA"/>
</dbReference>
<gene>
    <name evidence="1" type="ORF">PoB_006333800</name>
</gene>
<evidence type="ECO:0000313" key="1">
    <source>
        <dbReference type="EMBL" id="GFO36833.1"/>
    </source>
</evidence>
<reference evidence="1 2" key="1">
    <citation type="journal article" date="2021" name="Elife">
        <title>Chloroplast acquisition without the gene transfer in kleptoplastic sea slugs, Plakobranchus ocellatus.</title>
        <authorList>
            <person name="Maeda T."/>
            <person name="Takahashi S."/>
            <person name="Yoshida T."/>
            <person name="Shimamura S."/>
            <person name="Takaki Y."/>
            <person name="Nagai Y."/>
            <person name="Toyoda A."/>
            <person name="Suzuki Y."/>
            <person name="Arimoto A."/>
            <person name="Ishii H."/>
            <person name="Satoh N."/>
            <person name="Nishiyama T."/>
            <person name="Hasebe M."/>
            <person name="Maruyama T."/>
            <person name="Minagawa J."/>
            <person name="Obokata J."/>
            <person name="Shigenobu S."/>
        </authorList>
    </citation>
    <scope>NUCLEOTIDE SEQUENCE [LARGE SCALE GENOMIC DNA]</scope>
</reference>
<keyword evidence="2" id="KW-1185">Reference proteome</keyword>
<organism evidence="1 2">
    <name type="scientific">Plakobranchus ocellatus</name>
    <dbReference type="NCBI Taxonomy" id="259542"/>
    <lineage>
        <taxon>Eukaryota</taxon>
        <taxon>Metazoa</taxon>
        <taxon>Spiralia</taxon>
        <taxon>Lophotrochozoa</taxon>
        <taxon>Mollusca</taxon>
        <taxon>Gastropoda</taxon>
        <taxon>Heterobranchia</taxon>
        <taxon>Euthyneura</taxon>
        <taxon>Panpulmonata</taxon>
        <taxon>Sacoglossa</taxon>
        <taxon>Placobranchoidea</taxon>
        <taxon>Plakobranchidae</taxon>
        <taxon>Plakobranchus</taxon>
    </lineage>
</organism>
<comment type="caution">
    <text evidence="1">The sequence shown here is derived from an EMBL/GenBank/DDBJ whole genome shotgun (WGS) entry which is preliminary data.</text>
</comment>
<name>A0AAV4CYC1_9GAST</name>
<proteinExistence type="predicted"/>
<sequence>MSAEEEKRKGQHPQPRRGVPLNMYIENVMHWHALVDKTTASITNVTYCKLDLDAKDQFLNSLIRLSSVSKAMSPKWRFKGPNNESQRVPGLDCGQDEKNFPTLALQPLQVPTYFK</sequence>